<comment type="similarity">
    <text evidence="13">Belongs to the RING-type zinc finger family. ATL subfamily.</text>
</comment>
<dbReference type="CDD" id="cd16461">
    <property type="entry name" value="RING-H2_EL5-like"/>
    <property type="match status" value="1"/>
</dbReference>
<evidence type="ECO:0000256" key="14">
    <source>
        <dbReference type="PROSITE-ProRule" id="PRU00175"/>
    </source>
</evidence>
<evidence type="ECO:0000256" key="3">
    <source>
        <dbReference type="ARBA" id="ARBA00004906"/>
    </source>
</evidence>
<evidence type="ECO:0000256" key="2">
    <source>
        <dbReference type="ARBA" id="ARBA00004167"/>
    </source>
</evidence>
<keyword evidence="5" id="KW-0808">Transferase</keyword>
<dbReference type="PANTHER" id="PTHR45768:SF10">
    <property type="entry name" value="RING-H2 FINGER PROTEIN ATL13-RELATED"/>
    <property type="match status" value="1"/>
</dbReference>
<feature type="region of interest" description="Disordered" evidence="15">
    <location>
        <begin position="15"/>
        <end position="37"/>
    </location>
</feature>
<dbReference type="SMART" id="SM00184">
    <property type="entry name" value="RING"/>
    <property type="match status" value="1"/>
</dbReference>
<dbReference type="GO" id="GO:0016020">
    <property type="term" value="C:membrane"/>
    <property type="evidence" value="ECO:0007669"/>
    <property type="project" value="UniProtKB-SubCell"/>
</dbReference>
<evidence type="ECO:0000256" key="6">
    <source>
        <dbReference type="ARBA" id="ARBA00022692"/>
    </source>
</evidence>
<evidence type="ECO:0000256" key="7">
    <source>
        <dbReference type="ARBA" id="ARBA00022723"/>
    </source>
</evidence>
<keyword evidence="9" id="KW-0833">Ubl conjugation pathway</keyword>
<feature type="transmembrane region" description="Helical" evidence="16">
    <location>
        <begin position="43"/>
        <end position="68"/>
    </location>
</feature>
<organism evidence="18 19">
    <name type="scientific">Elaeis guineensis var. tenera</name>
    <name type="common">Oil palm</name>
    <dbReference type="NCBI Taxonomy" id="51953"/>
    <lineage>
        <taxon>Eukaryota</taxon>
        <taxon>Viridiplantae</taxon>
        <taxon>Streptophyta</taxon>
        <taxon>Embryophyta</taxon>
        <taxon>Tracheophyta</taxon>
        <taxon>Spermatophyta</taxon>
        <taxon>Magnoliopsida</taxon>
        <taxon>Liliopsida</taxon>
        <taxon>Arecaceae</taxon>
        <taxon>Arecoideae</taxon>
        <taxon>Cocoseae</taxon>
        <taxon>Elaeidinae</taxon>
        <taxon>Elaeis</taxon>
    </lineage>
</organism>
<evidence type="ECO:0000256" key="12">
    <source>
        <dbReference type="ARBA" id="ARBA00023136"/>
    </source>
</evidence>
<evidence type="ECO:0000259" key="17">
    <source>
        <dbReference type="PROSITE" id="PS50089"/>
    </source>
</evidence>
<comment type="pathway">
    <text evidence="3">Protein modification; protein ubiquitination.</text>
</comment>
<name>A0A8N4ETW6_ELAGV</name>
<dbReference type="Proteomes" id="UP000504607">
    <property type="component" value="Chromosome 2"/>
</dbReference>
<proteinExistence type="inferred from homology"/>
<keyword evidence="7" id="KW-0479">Metal-binding</keyword>
<keyword evidence="8 14" id="KW-0863">Zinc-finger</keyword>
<evidence type="ECO:0000256" key="9">
    <source>
        <dbReference type="ARBA" id="ARBA00022786"/>
    </source>
</evidence>
<evidence type="ECO:0000256" key="16">
    <source>
        <dbReference type="SAM" id="Phobius"/>
    </source>
</evidence>
<dbReference type="GO" id="GO:0008270">
    <property type="term" value="F:zinc ion binding"/>
    <property type="evidence" value="ECO:0007669"/>
    <property type="project" value="UniProtKB-KW"/>
</dbReference>
<comment type="subcellular location">
    <subcellularLocation>
        <location evidence="2">Membrane</location>
        <topology evidence="2">Single-pass membrane protein</topology>
    </subcellularLocation>
</comment>
<keyword evidence="11 16" id="KW-1133">Transmembrane helix</keyword>
<dbReference type="PANTHER" id="PTHR45768">
    <property type="entry name" value="E3 UBIQUITIN-PROTEIN LIGASE RNF13-LIKE"/>
    <property type="match status" value="1"/>
</dbReference>
<dbReference type="GO" id="GO:0061630">
    <property type="term" value="F:ubiquitin protein ligase activity"/>
    <property type="evidence" value="ECO:0007669"/>
    <property type="project" value="UniProtKB-EC"/>
</dbReference>
<evidence type="ECO:0000313" key="18">
    <source>
        <dbReference type="Proteomes" id="UP000504607"/>
    </source>
</evidence>
<dbReference type="FunFam" id="3.30.40.10:FF:000231">
    <property type="entry name" value="RING-H2 finger protein ATL46"/>
    <property type="match status" value="1"/>
</dbReference>
<evidence type="ECO:0000256" key="8">
    <source>
        <dbReference type="ARBA" id="ARBA00022771"/>
    </source>
</evidence>
<evidence type="ECO:0000256" key="11">
    <source>
        <dbReference type="ARBA" id="ARBA00022989"/>
    </source>
</evidence>
<feature type="domain" description="RING-type" evidence="17">
    <location>
        <begin position="131"/>
        <end position="173"/>
    </location>
</feature>
<gene>
    <name evidence="19" type="primary">LOC105039397</name>
</gene>
<dbReference type="Pfam" id="PF13639">
    <property type="entry name" value="zf-RING_2"/>
    <property type="match status" value="1"/>
</dbReference>
<keyword evidence="6 16" id="KW-0812">Transmembrane</keyword>
<keyword evidence="18" id="KW-1185">Reference proteome</keyword>
<accession>A0A8N4ETW6</accession>
<dbReference type="RefSeq" id="XP_029118885.1">
    <property type="nucleotide sequence ID" value="XM_029263052.1"/>
</dbReference>
<feature type="region of interest" description="Disordered" evidence="15">
    <location>
        <begin position="202"/>
        <end position="247"/>
    </location>
</feature>
<dbReference type="EC" id="2.3.2.27" evidence="4"/>
<evidence type="ECO:0000256" key="1">
    <source>
        <dbReference type="ARBA" id="ARBA00000900"/>
    </source>
</evidence>
<evidence type="ECO:0000313" key="19">
    <source>
        <dbReference type="RefSeq" id="XP_029118885.1"/>
    </source>
</evidence>
<dbReference type="InterPro" id="IPR001841">
    <property type="entry name" value="Znf_RING"/>
</dbReference>
<dbReference type="PROSITE" id="PS50089">
    <property type="entry name" value="ZF_RING_2"/>
    <property type="match status" value="1"/>
</dbReference>
<keyword evidence="12 16" id="KW-0472">Membrane</keyword>
<dbReference type="SUPFAM" id="SSF57850">
    <property type="entry name" value="RING/U-box"/>
    <property type="match status" value="1"/>
</dbReference>
<dbReference type="InterPro" id="IPR013083">
    <property type="entry name" value="Znf_RING/FYVE/PHD"/>
</dbReference>
<dbReference type="OrthoDB" id="8062037at2759"/>
<comment type="catalytic activity">
    <reaction evidence="1">
        <text>S-ubiquitinyl-[E2 ubiquitin-conjugating enzyme]-L-cysteine + [acceptor protein]-L-lysine = [E2 ubiquitin-conjugating enzyme]-L-cysteine + N(6)-ubiquitinyl-[acceptor protein]-L-lysine.</text>
        <dbReference type="EC" id="2.3.2.27"/>
    </reaction>
</comment>
<evidence type="ECO:0000256" key="5">
    <source>
        <dbReference type="ARBA" id="ARBA00022679"/>
    </source>
</evidence>
<evidence type="ECO:0000256" key="4">
    <source>
        <dbReference type="ARBA" id="ARBA00012483"/>
    </source>
</evidence>
<protein>
    <recommendedName>
        <fullName evidence="4">RING-type E3 ubiquitin transferase</fullName>
        <ecNumber evidence="4">2.3.2.27</ecNumber>
    </recommendedName>
</protein>
<evidence type="ECO:0000256" key="10">
    <source>
        <dbReference type="ARBA" id="ARBA00022833"/>
    </source>
</evidence>
<reference evidence="19" key="1">
    <citation type="submission" date="2025-08" db="UniProtKB">
        <authorList>
            <consortium name="RefSeq"/>
        </authorList>
    </citation>
    <scope>IDENTIFICATION</scope>
</reference>
<keyword evidence="10" id="KW-0862">Zinc</keyword>
<dbReference type="AlphaFoldDB" id="A0A8N4ETW6"/>
<sequence>MEMVMFGSSKAKNWLSPIPHQSQPPLAAPPLPSNSKTGSGNKISSAIFLVMLILAAMCLLAGLFHLLVKYVRYYWRPNDRNPERRDNATVLQGQLRQLFHLHDSGVDQCFIDSLPVFPYKAIIGLRDPFDCAVCLCEFKADDRLRLLPKCSHAFHLECIDTWLLSHSTCPLCRRNLLPGFSPTNVCSPACFSLESRGESPREFASDRVESGLNAPMDFPGEDGLGTPSHECSSKPSETGDKEDLGSAISEASEEKVVPVKLGKLRSMDVVAGGGEGSSSGSNNLNERRCLSMGSYKYVVDENSLLQVAIRPQKPKPCITNPEHGLAVSKCDCHSISARFKEFDPPRTSESSGYGGSASISASAHKESFSFSKTWLRPKKGKLIAQEFSRRPSSFQLPQYQASAVSKIECGGSSRTVSEFDIAGLWR</sequence>
<dbReference type="Gene3D" id="3.30.40.10">
    <property type="entry name" value="Zinc/RING finger domain, C3HC4 (zinc finger)"/>
    <property type="match status" value="1"/>
</dbReference>
<evidence type="ECO:0000256" key="15">
    <source>
        <dbReference type="SAM" id="MobiDB-lite"/>
    </source>
</evidence>
<evidence type="ECO:0000256" key="13">
    <source>
        <dbReference type="ARBA" id="ARBA00024209"/>
    </source>
</evidence>